<gene>
    <name evidence="1" type="ORF">OCU04_010402</name>
</gene>
<accession>A0A9X0DFV1</accession>
<sequence length="89" mass="9665">MMLLLGVKLGFRKRVWSGLKVIFKDHHEGVKMERGVGYAPICGRGAGGWAVASDGQVITGREVRIDDQATAGRTIRTTGDNRAMFMMGA</sequence>
<evidence type="ECO:0000313" key="2">
    <source>
        <dbReference type="Proteomes" id="UP001152300"/>
    </source>
</evidence>
<protein>
    <submittedName>
        <fullName evidence="1">Uncharacterized protein</fullName>
    </submittedName>
</protein>
<proteinExistence type="predicted"/>
<evidence type="ECO:0000313" key="1">
    <source>
        <dbReference type="EMBL" id="KAJ8061339.1"/>
    </source>
</evidence>
<dbReference type="AlphaFoldDB" id="A0A9X0DFV1"/>
<dbReference type="Proteomes" id="UP001152300">
    <property type="component" value="Unassembled WGS sequence"/>
</dbReference>
<name>A0A9X0DFV1_9HELO</name>
<organism evidence="1 2">
    <name type="scientific">Sclerotinia nivalis</name>
    <dbReference type="NCBI Taxonomy" id="352851"/>
    <lineage>
        <taxon>Eukaryota</taxon>
        <taxon>Fungi</taxon>
        <taxon>Dikarya</taxon>
        <taxon>Ascomycota</taxon>
        <taxon>Pezizomycotina</taxon>
        <taxon>Leotiomycetes</taxon>
        <taxon>Helotiales</taxon>
        <taxon>Sclerotiniaceae</taxon>
        <taxon>Sclerotinia</taxon>
    </lineage>
</organism>
<comment type="caution">
    <text evidence="1">The sequence shown here is derived from an EMBL/GenBank/DDBJ whole genome shotgun (WGS) entry which is preliminary data.</text>
</comment>
<reference evidence="1" key="1">
    <citation type="submission" date="2022-11" db="EMBL/GenBank/DDBJ databases">
        <title>Genome Resource of Sclerotinia nivalis Strain SnTB1, a Plant Pathogen Isolated from American Ginseng.</title>
        <authorList>
            <person name="Fan S."/>
        </authorList>
    </citation>
    <scope>NUCLEOTIDE SEQUENCE</scope>
    <source>
        <strain evidence="1">SnTB1</strain>
    </source>
</reference>
<keyword evidence="2" id="KW-1185">Reference proteome</keyword>
<dbReference type="EMBL" id="JAPEIS010000012">
    <property type="protein sequence ID" value="KAJ8061339.1"/>
    <property type="molecule type" value="Genomic_DNA"/>
</dbReference>